<evidence type="ECO:0000256" key="13">
    <source>
        <dbReference type="ARBA" id="ARBA00042775"/>
    </source>
</evidence>
<evidence type="ECO:0000256" key="10">
    <source>
        <dbReference type="ARBA" id="ARBA00031484"/>
    </source>
</evidence>
<organism evidence="17 18">
    <name type="scientific">Futiania mangrovi</name>
    <dbReference type="NCBI Taxonomy" id="2959716"/>
    <lineage>
        <taxon>Bacteria</taxon>
        <taxon>Pseudomonadati</taxon>
        <taxon>Pseudomonadota</taxon>
        <taxon>Alphaproteobacteria</taxon>
        <taxon>Futianiales</taxon>
        <taxon>Futianiaceae</taxon>
        <taxon>Futiania</taxon>
    </lineage>
</organism>
<keyword evidence="5 15" id="KW-0812">Transmembrane</keyword>
<evidence type="ECO:0000313" key="18">
    <source>
        <dbReference type="Proteomes" id="UP001055804"/>
    </source>
</evidence>
<dbReference type="InterPro" id="IPR000297">
    <property type="entry name" value="PPIase_PpiC"/>
</dbReference>
<keyword evidence="6 15" id="KW-1133">Transmembrane helix</keyword>
<keyword evidence="8" id="KW-0143">Chaperone</keyword>
<dbReference type="EMBL" id="JAMZFT010000001">
    <property type="protein sequence ID" value="MCP1335800.1"/>
    <property type="molecule type" value="Genomic_DNA"/>
</dbReference>
<evidence type="ECO:0000256" key="4">
    <source>
        <dbReference type="ARBA" id="ARBA00022519"/>
    </source>
</evidence>
<evidence type="ECO:0000259" key="16">
    <source>
        <dbReference type="PROSITE" id="PS50198"/>
    </source>
</evidence>
<evidence type="ECO:0000256" key="8">
    <source>
        <dbReference type="ARBA" id="ARBA00023186"/>
    </source>
</evidence>
<evidence type="ECO:0000256" key="9">
    <source>
        <dbReference type="ARBA" id="ARBA00030642"/>
    </source>
</evidence>
<dbReference type="Gene3D" id="3.10.50.40">
    <property type="match status" value="1"/>
</dbReference>
<keyword evidence="14" id="KW-0413">Isomerase</keyword>
<evidence type="ECO:0000256" key="15">
    <source>
        <dbReference type="SAM" id="Phobius"/>
    </source>
</evidence>
<dbReference type="Gene3D" id="1.10.4030.10">
    <property type="entry name" value="Porin chaperone SurA, peptide-binding domain"/>
    <property type="match status" value="1"/>
</dbReference>
<proteinExistence type="inferred from homology"/>
<keyword evidence="14" id="KW-0697">Rotamase</keyword>
<dbReference type="SUPFAM" id="SSF109998">
    <property type="entry name" value="Triger factor/SurA peptide-binding domain-like"/>
    <property type="match status" value="1"/>
</dbReference>
<dbReference type="Proteomes" id="UP001055804">
    <property type="component" value="Unassembled WGS sequence"/>
</dbReference>
<evidence type="ECO:0000256" key="12">
    <source>
        <dbReference type="ARBA" id="ARBA00040743"/>
    </source>
</evidence>
<dbReference type="InterPro" id="IPR052029">
    <property type="entry name" value="PpiD_chaperone"/>
</dbReference>
<dbReference type="GO" id="GO:0005886">
    <property type="term" value="C:plasma membrane"/>
    <property type="evidence" value="ECO:0007669"/>
    <property type="project" value="UniProtKB-SubCell"/>
</dbReference>
<dbReference type="PANTHER" id="PTHR47529">
    <property type="entry name" value="PEPTIDYL-PROLYL CIS-TRANS ISOMERASE D"/>
    <property type="match status" value="1"/>
</dbReference>
<evidence type="ECO:0000256" key="1">
    <source>
        <dbReference type="ARBA" id="ARBA00004382"/>
    </source>
</evidence>
<dbReference type="PROSITE" id="PS50198">
    <property type="entry name" value="PPIC_PPIASE_2"/>
    <property type="match status" value="1"/>
</dbReference>
<dbReference type="GO" id="GO:0003755">
    <property type="term" value="F:peptidyl-prolyl cis-trans isomerase activity"/>
    <property type="evidence" value="ECO:0007669"/>
    <property type="project" value="UniProtKB-KW"/>
</dbReference>
<comment type="similarity">
    <text evidence="11">Belongs to the PpiD chaperone family.</text>
</comment>
<dbReference type="Pfam" id="PF13624">
    <property type="entry name" value="SurA_N_3"/>
    <property type="match status" value="1"/>
</dbReference>
<evidence type="ECO:0000256" key="11">
    <source>
        <dbReference type="ARBA" id="ARBA00038408"/>
    </source>
</evidence>
<evidence type="ECO:0000256" key="6">
    <source>
        <dbReference type="ARBA" id="ARBA00022989"/>
    </source>
</evidence>
<protein>
    <recommendedName>
        <fullName evidence="2">Parvulin-like PPIase</fullName>
    </recommendedName>
    <alternativeName>
        <fullName evidence="9">Peptidyl-prolyl cis-trans isomerase plp</fullName>
    </alternativeName>
    <alternativeName>
        <fullName evidence="12">Periplasmic chaperone PpiD</fullName>
    </alternativeName>
    <alternativeName>
        <fullName evidence="13">Periplasmic folding chaperone</fullName>
    </alternativeName>
    <alternativeName>
        <fullName evidence="10">Rotamase plp</fullName>
    </alternativeName>
</protein>
<evidence type="ECO:0000256" key="2">
    <source>
        <dbReference type="ARBA" id="ARBA00018370"/>
    </source>
</evidence>
<dbReference type="SUPFAM" id="SSF54534">
    <property type="entry name" value="FKBP-like"/>
    <property type="match status" value="1"/>
</dbReference>
<dbReference type="InterPro" id="IPR027304">
    <property type="entry name" value="Trigger_fact/SurA_dom_sf"/>
</dbReference>
<comment type="subcellular location">
    <subcellularLocation>
        <location evidence="1">Cell inner membrane</location>
        <topology evidence="1">Single-pass type II membrane protein</topology>
        <orientation evidence="1">Periplasmic side</orientation>
    </subcellularLocation>
</comment>
<gene>
    <name evidence="17" type="ORF">NJQ99_05205</name>
</gene>
<accession>A0A9J6PDA2</accession>
<name>A0A9J6PDA2_9PROT</name>
<evidence type="ECO:0000256" key="7">
    <source>
        <dbReference type="ARBA" id="ARBA00023136"/>
    </source>
</evidence>
<evidence type="ECO:0000256" key="5">
    <source>
        <dbReference type="ARBA" id="ARBA00022692"/>
    </source>
</evidence>
<evidence type="ECO:0000256" key="14">
    <source>
        <dbReference type="PROSITE-ProRule" id="PRU00278"/>
    </source>
</evidence>
<reference evidence="17" key="1">
    <citation type="submission" date="2022-06" db="EMBL/GenBank/DDBJ databases">
        <title>Isolation and Genomics of Futiania mangrovii gen. nov., sp. nov., a Rare and Metabolically-versatile member in the Class Alphaproteobacteria.</title>
        <authorList>
            <person name="Liu L."/>
            <person name="Huang W.-C."/>
            <person name="Pan J."/>
            <person name="Li J."/>
            <person name="Huang Y."/>
            <person name="Du H."/>
            <person name="Liu Y."/>
            <person name="Li M."/>
        </authorList>
    </citation>
    <scope>NUCLEOTIDE SEQUENCE</scope>
    <source>
        <strain evidence="17">FT118</strain>
    </source>
</reference>
<dbReference type="Pfam" id="PF13145">
    <property type="entry name" value="Rotamase_2"/>
    <property type="match status" value="1"/>
</dbReference>
<feature type="domain" description="PpiC" evidence="16">
    <location>
        <begin position="237"/>
        <end position="352"/>
    </location>
</feature>
<dbReference type="AlphaFoldDB" id="A0A9J6PDA2"/>
<dbReference type="RefSeq" id="WP_269331731.1">
    <property type="nucleotide sequence ID" value="NZ_JAMZFT010000001.1"/>
</dbReference>
<evidence type="ECO:0000313" key="17">
    <source>
        <dbReference type="EMBL" id="MCP1335800.1"/>
    </source>
</evidence>
<keyword evidence="18" id="KW-1185">Reference proteome</keyword>
<comment type="caution">
    <text evidence="17">The sequence shown here is derived from an EMBL/GenBank/DDBJ whole genome shotgun (WGS) entry which is preliminary data.</text>
</comment>
<dbReference type="InterPro" id="IPR046357">
    <property type="entry name" value="PPIase_dom_sf"/>
</dbReference>
<dbReference type="PANTHER" id="PTHR47529:SF1">
    <property type="entry name" value="PERIPLASMIC CHAPERONE PPID"/>
    <property type="match status" value="1"/>
</dbReference>
<keyword evidence="3" id="KW-1003">Cell membrane</keyword>
<sequence length="632" mass="67887">MLDQMRKFAGGWVAGIFIVLLAASFAVWGVGDMLRGGASTTVATVGDVPIEAPAFLRELDQERQRLSQQLGRNILPTEAVQEGIDGQVLERMIDRTVLDVMAHRMGLDTPDAAVADYIRTLPAFQGLDGTFNRTAFETVLRRTGFSEQAFLENVRADLTRQQLLDVIGAGAQPALLTTSALNQYAREARTLSALVIPASAAGEVTAPTDGELASYHEDNTQRFTAPEYRAVTLVAFGPQDLAAQIEVPEEDIAALYETRKQSYTVPERRTVQQMLFDTQEAAQAAAARLQLASDLDQAVADLGFSAEEISLGAVTRAELPDAVAEAAFALEAPGVTAPVEGPFGWTLLRVTEIQPEDVTPLANVRELLRTELALERARDELYELSNVFEDRRAGGETLEEAASALDLPVYKAEAIDARGLGKDGQPPQDFPRIDGLLQAVFESDVGLEEPINETTDGIYWVVRVDGIEPSRVRPLDEVRDRVVELVTAEKRQAALAEKAEAYAEAVRKGETTLDSVAAEVGAGVQEISGLTRLQPKAPVSGDMLDALFEAAEGGVVTGPAAGSDGYLLGRVTAISRPEGDAAAQAAQTRQAQLSDLYRQELIASYIADAKQALEVSRDPAAIRAALNSYGAL</sequence>
<feature type="transmembrane region" description="Helical" evidence="15">
    <location>
        <begin position="12"/>
        <end position="31"/>
    </location>
</feature>
<keyword evidence="4" id="KW-0997">Cell inner membrane</keyword>
<keyword evidence="7 15" id="KW-0472">Membrane</keyword>
<evidence type="ECO:0000256" key="3">
    <source>
        <dbReference type="ARBA" id="ARBA00022475"/>
    </source>
</evidence>